<comment type="function">
    <text evidence="1 4">Involved in inositol deacylation of GPI-anchored proteins which plays important roles in the quality control and ER-associated degradation of GPI-anchored proteins.</text>
</comment>
<dbReference type="Pfam" id="PF22939">
    <property type="entry name" value="WHD_GPIID"/>
    <property type="match status" value="1"/>
</dbReference>
<evidence type="ECO:0000259" key="8">
    <source>
        <dbReference type="Pfam" id="PF24883"/>
    </source>
</evidence>
<dbReference type="SUPFAM" id="SSF50978">
    <property type="entry name" value="WD40 repeat-like"/>
    <property type="match status" value="1"/>
</dbReference>
<dbReference type="InterPro" id="IPR015943">
    <property type="entry name" value="WD40/YVTN_repeat-like_dom_sf"/>
</dbReference>
<organism evidence="9 10">
    <name type="scientific">Colletotrichum plurivorum</name>
    <dbReference type="NCBI Taxonomy" id="2175906"/>
    <lineage>
        <taxon>Eukaryota</taxon>
        <taxon>Fungi</taxon>
        <taxon>Dikarya</taxon>
        <taxon>Ascomycota</taxon>
        <taxon>Pezizomycotina</taxon>
        <taxon>Sordariomycetes</taxon>
        <taxon>Hypocreomycetidae</taxon>
        <taxon>Glomerellales</taxon>
        <taxon>Glomerellaceae</taxon>
        <taxon>Colletotrichum</taxon>
        <taxon>Colletotrichum orchidearum species complex</taxon>
    </lineage>
</organism>
<evidence type="ECO:0000313" key="9">
    <source>
        <dbReference type="EMBL" id="KAF6816729.1"/>
    </source>
</evidence>
<accession>A0A8H6JNY5</accession>
<keyword evidence="3" id="KW-0677">Repeat</keyword>
<dbReference type="InterPro" id="IPR029058">
    <property type="entry name" value="AB_hydrolase_fold"/>
</dbReference>
<evidence type="ECO:0000259" key="7">
    <source>
        <dbReference type="Pfam" id="PF22939"/>
    </source>
</evidence>
<keyword evidence="4" id="KW-0378">Hydrolase</keyword>
<name>A0A8H6JNY5_9PEZI</name>
<comment type="caution">
    <text evidence="9">The sequence shown here is derived from an EMBL/GenBank/DDBJ whole genome shotgun (WGS) entry which is preliminary data.</text>
</comment>
<protein>
    <recommendedName>
        <fullName evidence="2 4">GPI inositol-deacylase</fullName>
        <ecNumber evidence="4">3.1.-.-</ecNumber>
    </recommendedName>
</protein>
<evidence type="ECO:0000256" key="3">
    <source>
        <dbReference type="ARBA" id="ARBA00022737"/>
    </source>
</evidence>
<feature type="domain" description="GPI inositol-deacylase PGAP1-like alpha/beta" evidence="6">
    <location>
        <begin position="53"/>
        <end position="187"/>
    </location>
</feature>
<dbReference type="InterPro" id="IPR056884">
    <property type="entry name" value="NPHP3-like_N"/>
</dbReference>
<proteinExistence type="inferred from homology"/>
<keyword evidence="4" id="KW-0472">Membrane</keyword>
<dbReference type="InterPro" id="IPR054471">
    <property type="entry name" value="GPIID_WHD"/>
</dbReference>
<dbReference type="InterPro" id="IPR012908">
    <property type="entry name" value="PGAP1-ab_dom-like"/>
</dbReference>
<evidence type="ECO:0000256" key="5">
    <source>
        <dbReference type="SAM" id="MobiDB-lite"/>
    </source>
</evidence>
<dbReference type="Gene3D" id="3.40.50.300">
    <property type="entry name" value="P-loop containing nucleotide triphosphate hydrolases"/>
    <property type="match status" value="1"/>
</dbReference>
<dbReference type="Gene3D" id="3.40.50.1820">
    <property type="entry name" value="alpha/beta hydrolase"/>
    <property type="match status" value="1"/>
</dbReference>
<feature type="region of interest" description="Disordered" evidence="5">
    <location>
        <begin position="25"/>
        <end position="45"/>
    </location>
</feature>
<dbReference type="Pfam" id="PF24883">
    <property type="entry name" value="NPHP3_N"/>
    <property type="match status" value="1"/>
</dbReference>
<reference evidence="9" key="1">
    <citation type="journal article" date="2020" name="Phytopathology">
        <title>Genome Sequence Resources of Colletotrichum truncatum, C. plurivorum, C. musicola, and C. sojae: Four Species Pathogenic to Soybean (Glycine max).</title>
        <authorList>
            <person name="Rogerio F."/>
            <person name="Boufleur T.R."/>
            <person name="Ciampi-Guillardi M."/>
            <person name="Sukno S.A."/>
            <person name="Thon M.R."/>
            <person name="Massola Junior N.S."/>
            <person name="Baroncelli R."/>
        </authorList>
    </citation>
    <scope>NUCLEOTIDE SEQUENCE</scope>
    <source>
        <strain evidence="9">LFN00145</strain>
    </source>
</reference>
<dbReference type="GO" id="GO:0016788">
    <property type="term" value="F:hydrolase activity, acting on ester bonds"/>
    <property type="evidence" value="ECO:0007669"/>
    <property type="project" value="InterPro"/>
</dbReference>
<evidence type="ECO:0000256" key="1">
    <source>
        <dbReference type="ARBA" id="ARBA00003496"/>
    </source>
</evidence>
<evidence type="ECO:0000259" key="6">
    <source>
        <dbReference type="Pfam" id="PF07819"/>
    </source>
</evidence>
<dbReference type="Proteomes" id="UP000654918">
    <property type="component" value="Unassembled WGS sequence"/>
</dbReference>
<dbReference type="Gene3D" id="2.130.10.10">
    <property type="entry name" value="YVTN repeat-like/Quinoprotein amine dehydrogenase"/>
    <property type="match status" value="3"/>
</dbReference>
<keyword evidence="4" id="KW-0653">Protein transport</keyword>
<dbReference type="PANTHER" id="PTHR10039:SF16">
    <property type="entry name" value="GPI INOSITOL-DEACYLASE"/>
    <property type="match status" value="1"/>
</dbReference>
<evidence type="ECO:0000256" key="4">
    <source>
        <dbReference type="RuleBase" id="RU365011"/>
    </source>
</evidence>
<keyword evidence="4" id="KW-0813">Transport</keyword>
<keyword evidence="4" id="KW-0256">Endoplasmic reticulum</keyword>
<dbReference type="SUPFAM" id="SSF50998">
    <property type="entry name" value="Quinoprotein alcohol dehydrogenase-like"/>
    <property type="match status" value="1"/>
</dbReference>
<keyword evidence="10" id="KW-1185">Reference proteome</keyword>
<dbReference type="InterPro" id="IPR027417">
    <property type="entry name" value="P-loop_NTPase"/>
</dbReference>
<feature type="region of interest" description="Disordered" evidence="5">
    <location>
        <begin position="1537"/>
        <end position="1557"/>
    </location>
</feature>
<evidence type="ECO:0000256" key="2">
    <source>
        <dbReference type="ARBA" id="ARBA00015856"/>
    </source>
</evidence>
<sequence>MQRTSGPSSSSTSFFSALTFNSRTEDAEVEGKSKGPFGLTTPHEPETRASSDVIFVHGLNGGSESTWTAGDVATQFWPKYWLPQESEFRHVRIHSFGYDSSLKRESVLNIQDFASSLLSAIQDCPSMSTATTPWTEGTTPLVFVGHSMGGLVIKKAYIIGRQDPNFHHVANRVSAIFFLATPHRGSETATMLSRILSLAGASRPFVNDLLPISPVLQSINEEFGLHADNLNLFSYYETRPMFYGTNRGLIVEKTCAVMNLKNERRDSMNANHRNVARYESPELLGIASMDTDDIDMQDQRRTLGTGNWLLERDSFKVWCNDSPLGARLMWLRGRPGAGKSFLAGRVVKHLREQRRDVCAFFFNDSDSGKTSASAFLRSMALQMAHLHPEILEGLSELLLQKQIQLDAADHSTVWRHIYVSCLLKIPLDRPQYWVLDAMDECKATADLLAYLGKAQEAWPQLSVFVTSRDSFESTTNSTYPDITVVTETIREEDSNSDIEAFLRSGMGALRSYTPEARDRLFDKVLDKSRGCFLWADITMKGLRQVAAPSEGIRVLDSNPTGMNDMYEKILHKMADMADGKWNRPITRSILAWVTCSSRPLTVDEMRVAIHVDLNEDVENVEHVVNLCCGDLVHISSKKRLRLLHLTAKEFLLDERPVSEFAVNKKEAHGRLAKACPDHLISQAQKRRPSTRSQGSGRLITLGSTRDPKSGDGPGSAEAFTDYASLYVFQHVHNATSKDDAFIRAMAAFFGSRAVLSWIEYIARRADLHRVFQAGKIVQNFLGRRSQHSPPIGEAGLSKDRQMLGRWGGDLVHLVTRFSKRIKLSPAVIQYLIPAICPSNSVIYEQFGLPSKGIIFQGLDNADWDECLTTIRYSKERKPIVSATGPGFVTLGTINHTVVLLDDVIFQDVKSLDHGEPVWCLTLGEQRRVLASAGARVVRVWSLEDWEEICTVQVKSKPLALSFVDEDETLAVVTKENQLILWDLHARQPTMASVSPYQGLLAVIYRGEDVLLWDLERGGVHDILEKNTGSRRYGSAKSADGATTVRAITFSAAPDTSLLATTYTDGDLIVYDTENGKVRSALPDQNAMILQSSPDGRTLAGGDTRGTILLYDFRTLKQLCRISFEATSVIPKSLSFTANGQRLVDIRPPQCRIWQPTVFLRQDNDAEDQDSDTASVSTNLQIIDHREDHGPRITAVACLHSLSVAITGREDSSVHLRDVSGGPDVGQQLFVQTPGCLITGLHFDDAESVLACSDASGRVTCRRLLRPDRRVPRTSKSRWQTSPPLFSVRKDVSTVQVLSSPRHNRLLVCSEECTDLWDMSSQGTLEAEGGEPVASLPGSRNARWNDGSVDEGTLLCASMSEIEVRSWTDMACLARIKLDMSSSIGVSIDRLVPLHHGRYVVTVTEHHLPSGSTAPVAADYQLWDCRSFKNESSFPIMDKKIRPVCNLGPLAEHVERITGLHGGRLIYVDTAYWVCSVEVPEPGQPLGTQVRHFFIPSDWLSCVSGLLVDVDRFGEIALVKQSELVIVKRGLEATEDGTPLRVSTGAGRTSSLASARPRPSVLPGRYAMSG</sequence>
<comment type="similarity">
    <text evidence="4">Belongs to the GPI inositol-deacylase family.</text>
</comment>
<feature type="domain" description="Nephrocystin 3-like N-terminal" evidence="8">
    <location>
        <begin position="304"/>
        <end position="468"/>
    </location>
</feature>
<dbReference type="Pfam" id="PF07819">
    <property type="entry name" value="PGAP1"/>
    <property type="match status" value="1"/>
</dbReference>
<evidence type="ECO:0000313" key="10">
    <source>
        <dbReference type="Proteomes" id="UP000654918"/>
    </source>
</evidence>
<dbReference type="GO" id="GO:0015031">
    <property type="term" value="P:protein transport"/>
    <property type="evidence" value="ECO:0007669"/>
    <property type="project" value="UniProtKB-KW"/>
</dbReference>
<feature type="region of interest" description="Disordered" evidence="5">
    <location>
        <begin position="682"/>
        <end position="714"/>
    </location>
</feature>
<feature type="domain" description="GPI inositol-deacylase winged helix" evidence="7">
    <location>
        <begin position="575"/>
        <end position="663"/>
    </location>
</feature>
<dbReference type="EC" id="3.1.-.-" evidence="4"/>
<dbReference type="InterPro" id="IPR011047">
    <property type="entry name" value="Quinoprotein_ADH-like_sf"/>
</dbReference>
<dbReference type="EMBL" id="WIGO01000331">
    <property type="protein sequence ID" value="KAF6816729.1"/>
    <property type="molecule type" value="Genomic_DNA"/>
</dbReference>
<dbReference type="SUPFAM" id="SSF53474">
    <property type="entry name" value="alpha/beta-Hydrolases"/>
    <property type="match status" value="1"/>
</dbReference>
<dbReference type="InterPro" id="IPR001680">
    <property type="entry name" value="WD40_rpt"/>
</dbReference>
<comment type="subcellular location">
    <subcellularLocation>
        <location evidence="4">Endoplasmic reticulum membrane</location>
    </subcellularLocation>
</comment>
<dbReference type="GO" id="GO:0005789">
    <property type="term" value="C:endoplasmic reticulum membrane"/>
    <property type="evidence" value="ECO:0007669"/>
    <property type="project" value="UniProtKB-SubCell"/>
</dbReference>
<dbReference type="InterPro" id="IPR036322">
    <property type="entry name" value="WD40_repeat_dom_sf"/>
</dbReference>
<dbReference type="PANTHER" id="PTHR10039">
    <property type="entry name" value="AMELOGENIN"/>
    <property type="match status" value="1"/>
</dbReference>
<gene>
    <name evidence="9" type="ORF">CPLU01_13784</name>
</gene>
<dbReference type="SMART" id="SM00320">
    <property type="entry name" value="WD40"/>
    <property type="match status" value="5"/>
</dbReference>
<dbReference type="SUPFAM" id="SSF52540">
    <property type="entry name" value="P-loop containing nucleoside triphosphate hydrolases"/>
    <property type="match status" value="1"/>
</dbReference>